<dbReference type="RefSeq" id="WP_213258885.1">
    <property type="nucleotide sequence ID" value="NZ_JAGYWA010000006.1"/>
</dbReference>
<organism evidence="2 3">
    <name type="scientific">Flavobacterium branchiicola</name>
    <dbReference type="NCBI Taxonomy" id="1114875"/>
    <lineage>
        <taxon>Bacteria</taxon>
        <taxon>Pseudomonadati</taxon>
        <taxon>Bacteroidota</taxon>
        <taxon>Flavobacteriia</taxon>
        <taxon>Flavobacteriales</taxon>
        <taxon>Flavobacteriaceae</taxon>
        <taxon>Flavobacterium</taxon>
    </lineage>
</organism>
<keyword evidence="1" id="KW-1133">Transmembrane helix</keyword>
<proteinExistence type="predicted"/>
<feature type="transmembrane region" description="Helical" evidence="1">
    <location>
        <begin position="210"/>
        <end position="225"/>
    </location>
</feature>
<feature type="transmembrane region" description="Helical" evidence="1">
    <location>
        <begin position="188"/>
        <end position="204"/>
    </location>
</feature>
<feature type="transmembrane region" description="Helical" evidence="1">
    <location>
        <begin position="12"/>
        <end position="31"/>
    </location>
</feature>
<name>A0ABV9PIW5_9FLAO</name>
<feature type="transmembrane region" description="Helical" evidence="1">
    <location>
        <begin position="352"/>
        <end position="377"/>
    </location>
</feature>
<feature type="transmembrane region" description="Helical" evidence="1">
    <location>
        <begin position="245"/>
        <end position="263"/>
    </location>
</feature>
<reference evidence="3" key="1">
    <citation type="journal article" date="2019" name="Int. J. Syst. Evol. Microbiol.">
        <title>The Global Catalogue of Microorganisms (GCM) 10K type strain sequencing project: providing services to taxonomists for standard genome sequencing and annotation.</title>
        <authorList>
            <consortium name="The Broad Institute Genomics Platform"/>
            <consortium name="The Broad Institute Genome Sequencing Center for Infectious Disease"/>
            <person name="Wu L."/>
            <person name="Ma J."/>
        </authorList>
    </citation>
    <scope>NUCLEOTIDE SEQUENCE [LARGE SCALE GENOMIC DNA]</scope>
    <source>
        <strain evidence="3">WYCCWR 13023</strain>
    </source>
</reference>
<sequence>MNYVDFFLFAEQNLGSVIFFALFISVVYFFLHRKYIYSFFDPFLLITIISGLSASTVFFLYFNDAISAELFYRFIFTELAFFAGFFIIRPIKYKSIYQNKNPVSSSIFSEKFVSILFYISSFLHIGFQLLTYIVVGIPLLLESRMSTFAGGSGFGLIGRIIEIVNVMGTFLLLYRVFYCSGISVIGRLYNYLYLFLVIIFLLLSGSKTNLIFLVYYLFFLNLYMLKIKGNSVAGVVKKISKFQKILIYSSIPLIFVVMYVQLVNSGSESEDSLLLSLGQRVISFGDIYYMTFPDNVIRIMNNDSGLLQLFKDPLGMLRIVSWEKLPLDCGIEIYQYHYPNGMLSGPNARYNYFAILYFNTIGQIIYCFILGLITSFMRNTFFKLLPNNIIFGGIYTLFAINLVYIYQDQAFTVARFFNIITIVPILIIFALFIQYILELNPLKDLIISRKNIQKL</sequence>
<feature type="transmembrane region" description="Helical" evidence="1">
    <location>
        <begin position="389"/>
        <end position="407"/>
    </location>
</feature>
<feature type="transmembrane region" description="Helical" evidence="1">
    <location>
        <begin position="74"/>
        <end position="91"/>
    </location>
</feature>
<accession>A0ABV9PIW5</accession>
<feature type="transmembrane region" description="Helical" evidence="1">
    <location>
        <begin position="153"/>
        <end position="176"/>
    </location>
</feature>
<evidence type="ECO:0000313" key="2">
    <source>
        <dbReference type="EMBL" id="MFC4748945.1"/>
    </source>
</evidence>
<keyword evidence="3" id="KW-1185">Reference proteome</keyword>
<feature type="transmembrane region" description="Helical" evidence="1">
    <location>
        <begin position="413"/>
        <end position="437"/>
    </location>
</feature>
<comment type="caution">
    <text evidence="2">The sequence shown here is derived from an EMBL/GenBank/DDBJ whole genome shotgun (WGS) entry which is preliminary data.</text>
</comment>
<dbReference type="Proteomes" id="UP001595935">
    <property type="component" value="Unassembled WGS sequence"/>
</dbReference>
<keyword evidence="1" id="KW-0812">Transmembrane</keyword>
<dbReference type="EMBL" id="JBHSGV010000006">
    <property type="protein sequence ID" value="MFC4748945.1"/>
    <property type="molecule type" value="Genomic_DNA"/>
</dbReference>
<feature type="transmembrane region" description="Helical" evidence="1">
    <location>
        <begin position="43"/>
        <end position="62"/>
    </location>
</feature>
<protein>
    <submittedName>
        <fullName evidence="2">O-antigen polymerase</fullName>
    </submittedName>
</protein>
<evidence type="ECO:0000256" key="1">
    <source>
        <dbReference type="SAM" id="Phobius"/>
    </source>
</evidence>
<feature type="transmembrane region" description="Helical" evidence="1">
    <location>
        <begin position="112"/>
        <end position="141"/>
    </location>
</feature>
<evidence type="ECO:0000313" key="3">
    <source>
        <dbReference type="Proteomes" id="UP001595935"/>
    </source>
</evidence>
<gene>
    <name evidence="2" type="ORF">ACFO5S_15935</name>
</gene>
<keyword evidence="1" id="KW-0472">Membrane</keyword>